<evidence type="ECO:0000313" key="3">
    <source>
        <dbReference type="EMBL" id="RHW39128.1"/>
    </source>
</evidence>
<name>A0A417YSZ0_9BACI</name>
<sequence>MDTFNHLLDIVVQSPHRQMALATIIDVTGSAYRKEGATMLIFEDGSKVGMLSAGCLEEDVAERAKKVIDSGEAYTIKYDTSAEDDFSWGRGAGCNGVITILIEPVKGTLLSNLIKAKKFLDRKKTVTRVIQLSRDFEILDDFFVMEDELAKGSEWNLDEPRLSNFVTGFGYHNKADAPFLATVLHPYRIIDAPILKTGLYYDNKTDTHYFIHRLSPRPRLIVFGAGEDARPVVSLAARTGFNVTVADWRPALCTEEFFPEAARLVTGSSEQIWRKISLTREDFALVMTHQFQKDQTLIEGILQNGPLTYLGVLGPADRTARLLKGARKPEWLRSPAGFSIGAQGPEEIAVSIVAEMIAMLREKETGR</sequence>
<dbReference type="Pfam" id="PF13478">
    <property type="entry name" value="XdhC_C"/>
    <property type="match status" value="1"/>
</dbReference>
<keyword evidence="4" id="KW-1185">Reference proteome</keyword>
<gene>
    <name evidence="3" type="ORF">D1B31_13365</name>
</gene>
<dbReference type="InterPro" id="IPR052698">
    <property type="entry name" value="MoCofactor_Util/Proc"/>
</dbReference>
<organism evidence="3 4">
    <name type="scientific">Neobacillus notoginsengisoli</name>
    <dbReference type="NCBI Taxonomy" id="1578198"/>
    <lineage>
        <taxon>Bacteria</taxon>
        <taxon>Bacillati</taxon>
        <taxon>Bacillota</taxon>
        <taxon>Bacilli</taxon>
        <taxon>Bacillales</taxon>
        <taxon>Bacillaceae</taxon>
        <taxon>Neobacillus</taxon>
    </lineage>
</organism>
<dbReference type="PANTHER" id="PTHR30388:SF6">
    <property type="entry name" value="XANTHINE DEHYDROGENASE SUBUNIT A-RELATED"/>
    <property type="match status" value="1"/>
</dbReference>
<dbReference type="PANTHER" id="PTHR30388">
    <property type="entry name" value="ALDEHYDE OXIDOREDUCTASE MOLYBDENUM COFACTOR ASSEMBLY PROTEIN"/>
    <property type="match status" value="1"/>
</dbReference>
<dbReference type="AlphaFoldDB" id="A0A417YSZ0"/>
<feature type="domain" description="XdhC- CoxI" evidence="1">
    <location>
        <begin position="16"/>
        <end position="79"/>
    </location>
</feature>
<evidence type="ECO:0000259" key="1">
    <source>
        <dbReference type="Pfam" id="PF02625"/>
    </source>
</evidence>
<dbReference type="OrthoDB" id="9773039at2"/>
<comment type="caution">
    <text evidence="3">The sequence shown here is derived from an EMBL/GenBank/DDBJ whole genome shotgun (WGS) entry which is preliminary data.</text>
</comment>
<protein>
    <submittedName>
        <fullName evidence="3">XdhC/CoxI family protein</fullName>
    </submittedName>
</protein>
<evidence type="ECO:0000313" key="4">
    <source>
        <dbReference type="Proteomes" id="UP000284416"/>
    </source>
</evidence>
<dbReference type="InterPro" id="IPR003777">
    <property type="entry name" value="XdhC_CoxI"/>
</dbReference>
<dbReference type="EMBL" id="QWEG01000008">
    <property type="protein sequence ID" value="RHW39128.1"/>
    <property type="molecule type" value="Genomic_DNA"/>
</dbReference>
<dbReference type="Pfam" id="PF02625">
    <property type="entry name" value="XdhC_CoxI"/>
    <property type="match status" value="1"/>
</dbReference>
<dbReference type="Proteomes" id="UP000284416">
    <property type="component" value="Unassembled WGS sequence"/>
</dbReference>
<feature type="domain" description="XdhC Rossmann" evidence="2">
    <location>
        <begin position="220"/>
        <end position="356"/>
    </location>
</feature>
<dbReference type="InterPro" id="IPR027051">
    <property type="entry name" value="XdhC_Rossmann_dom"/>
</dbReference>
<proteinExistence type="predicted"/>
<reference evidence="3 4" key="1">
    <citation type="journal article" date="2017" name="Int. J. Syst. Evol. Microbiol.">
        <title>Bacillus notoginsengisoli sp. nov., a novel bacterium isolated from the rhizosphere of Panax notoginseng.</title>
        <authorList>
            <person name="Zhang M.Y."/>
            <person name="Cheng J."/>
            <person name="Cai Y."/>
            <person name="Zhang T.Y."/>
            <person name="Wu Y.Y."/>
            <person name="Manikprabhu D."/>
            <person name="Li W.J."/>
            <person name="Zhang Y.X."/>
        </authorList>
    </citation>
    <scope>NUCLEOTIDE SEQUENCE [LARGE SCALE GENOMIC DNA]</scope>
    <source>
        <strain evidence="3 4">JCM 30743</strain>
    </source>
</reference>
<accession>A0A417YSZ0</accession>
<evidence type="ECO:0000259" key="2">
    <source>
        <dbReference type="Pfam" id="PF13478"/>
    </source>
</evidence>
<dbReference type="Gene3D" id="3.40.50.720">
    <property type="entry name" value="NAD(P)-binding Rossmann-like Domain"/>
    <property type="match status" value="1"/>
</dbReference>